<protein>
    <recommendedName>
        <fullName evidence="5">DUF3592 domain-containing protein</fullName>
    </recommendedName>
</protein>
<evidence type="ECO:0000313" key="3">
    <source>
        <dbReference type="EMBL" id="GEA88072.1"/>
    </source>
</evidence>
<feature type="region of interest" description="Disordered" evidence="1">
    <location>
        <begin position="1"/>
        <end position="32"/>
    </location>
</feature>
<dbReference type="EMBL" id="BJLR01000017">
    <property type="protein sequence ID" value="GEA88072.1"/>
    <property type="molecule type" value="Genomic_DNA"/>
</dbReference>
<sequence>MVTRRELSTASRGVPTVTPTPAPVSSSSAAPARSTTPAWLPVLLGVLALALVAGSVLVGVRDVAFEAEAEYGWVVVQDVGDGSVTAVQDLDPEGPTIALDVPTTAGIEAGSRIAVRYEKDSPYDVVLTDRPSRLPLLLGAGLAGVVLAGIALGLALRVRHARAQLNRRG</sequence>
<keyword evidence="2" id="KW-0472">Membrane</keyword>
<keyword evidence="2" id="KW-0812">Transmembrane</keyword>
<evidence type="ECO:0008006" key="5">
    <source>
        <dbReference type="Google" id="ProtNLM"/>
    </source>
</evidence>
<feature type="transmembrane region" description="Helical" evidence="2">
    <location>
        <begin position="136"/>
        <end position="158"/>
    </location>
</feature>
<accession>A0A4Y3KVC0</accession>
<evidence type="ECO:0000313" key="4">
    <source>
        <dbReference type="Proteomes" id="UP000317046"/>
    </source>
</evidence>
<name>A0A4Y3KVC0_9CELL</name>
<organism evidence="3 4">
    <name type="scientific">Cellulomonas cellasea</name>
    <dbReference type="NCBI Taxonomy" id="43670"/>
    <lineage>
        <taxon>Bacteria</taxon>
        <taxon>Bacillati</taxon>
        <taxon>Actinomycetota</taxon>
        <taxon>Actinomycetes</taxon>
        <taxon>Micrococcales</taxon>
        <taxon>Cellulomonadaceae</taxon>
        <taxon>Cellulomonas</taxon>
    </lineage>
</organism>
<evidence type="ECO:0000256" key="1">
    <source>
        <dbReference type="SAM" id="MobiDB-lite"/>
    </source>
</evidence>
<comment type="caution">
    <text evidence="3">The sequence shown here is derived from an EMBL/GenBank/DDBJ whole genome shotgun (WGS) entry which is preliminary data.</text>
</comment>
<gene>
    <name evidence="3" type="ORF">CCE01nite_20210</name>
</gene>
<feature type="compositionally biased region" description="Low complexity" evidence="1">
    <location>
        <begin position="14"/>
        <end position="32"/>
    </location>
</feature>
<dbReference type="RefSeq" id="WP_141372279.1">
    <property type="nucleotide sequence ID" value="NZ_BJLR01000017.1"/>
</dbReference>
<keyword evidence="2" id="KW-1133">Transmembrane helix</keyword>
<keyword evidence="4" id="KW-1185">Reference proteome</keyword>
<reference evidence="3" key="1">
    <citation type="submission" date="2019-06" db="EMBL/GenBank/DDBJ databases">
        <title>Whole genome shotgun sequence of Cellulomonas cellasea NBRC 3753.</title>
        <authorList>
            <person name="Hosoyama A."/>
            <person name="Uohara A."/>
            <person name="Ohji S."/>
            <person name="Ichikawa N."/>
        </authorList>
    </citation>
    <scope>NUCLEOTIDE SEQUENCE [LARGE SCALE GENOMIC DNA]</scope>
    <source>
        <strain evidence="3">NBRC 3753</strain>
    </source>
</reference>
<dbReference type="Proteomes" id="UP000317046">
    <property type="component" value="Unassembled WGS sequence"/>
</dbReference>
<dbReference type="AlphaFoldDB" id="A0A4Y3KVC0"/>
<proteinExistence type="predicted"/>
<feature type="transmembrane region" description="Helical" evidence="2">
    <location>
        <begin position="38"/>
        <end position="60"/>
    </location>
</feature>
<evidence type="ECO:0000256" key="2">
    <source>
        <dbReference type="SAM" id="Phobius"/>
    </source>
</evidence>